<keyword evidence="1" id="KW-0175">Coiled coil</keyword>
<dbReference type="Proteomes" id="UP000238070">
    <property type="component" value="Chromosome"/>
</dbReference>
<dbReference type="InterPro" id="IPR027417">
    <property type="entry name" value="P-loop_NTPase"/>
</dbReference>
<dbReference type="Pfam" id="PF13166">
    <property type="entry name" value="AAA_13"/>
    <property type="match status" value="1"/>
</dbReference>
<evidence type="ECO:0000259" key="2">
    <source>
        <dbReference type="Pfam" id="PF13166"/>
    </source>
</evidence>
<dbReference type="Gene3D" id="3.40.50.300">
    <property type="entry name" value="P-loop containing nucleotide triphosphate hydrolases"/>
    <property type="match status" value="1"/>
</dbReference>
<feature type="domain" description="Protein CR006 P-loop" evidence="2">
    <location>
        <begin position="201"/>
        <end position="511"/>
    </location>
</feature>
<dbReference type="AlphaFoldDB" id="A0AAU8YSJ8"/>
<evidence type="ECO:0000256" key="1">
    <source>
        <dbReference type="SAM" id="Coils"/>
    </source>
</evidence>
<organism evidence="3 4">
    <name type="scientific">Clostridium botulinum</name>
    <dbReference type="NCBI Taxonomy" id="1491"/>
    <lineage>
        <taxon>Bacteria</taxon>
        <taxon>Bacillati</taxon>
        <taxon>Bacillota</taxon>
        <taxon>Clostridia</taxon>
        <taxon>Eubacteriales</taxon>
        <taxon>Clostridiaceae</taxon>
        <taxon>Clostridium</taxon>
    </lineage>
</organism>
<dbReference type="EMBL" id="CP027776">
    <property type="protein sequence ID" value="AVP62895.1"/>
    <property type="molecule type" value="Genomic_DNA"/>
</dbReference>
<dbReference type="InterPro" id="IPR026866">
    <property type="entry name" value="CR006_AAA"/>
</dbReference>
<dbReference type="SUPFAM" id="SSF52540">
    <property type="entry name" value="P-loop containing nucleoside triphosphate hydrolases"/>
    <property type="match status" value="1"/>
</dbReference>
<feature type="coiled-coil region" evidence="1">
    <location>
        <begin position="323"/>
        <end position="361"/>
    </location>
</feature>
<sequence>MDKIKINFTNCFGIKELQHTFDFTSKRACSIYAPNGTMKTSFAKTVKCISNEEAPQDLINTEKVSDALIIKSNGDDVSSEDVFVIESYKEDYESKKVSMLMVNKELKAKYDKIHSDLEKKKDTLLKEISPLCGIKSKDNIEIEISNAWGRTPRDIFQCFEEIESLIEDFSFPVNIKYKTIINEKVIEFLKDKDTKILIKEYIEKYDELITKSQYFTKGVFNHNNVSVIGKNLNDNGFFKVKNKVIIKDKEINSKKELDDLLEGEKSKIFNNADLLIRFEKLDEKLNKNAAMKELRTLLENTPEIISYLDNIDSLKKEIWLSYLNQKEEEIKALVDMYKLSKEQLKKIVEEAKRQKTAWDQVVEIFNERFDVPFIVEIDNQQDVILKENTPTINFKYNESGNYKDVDRTTLINVLSNGEKRALYILNLIFEIEALIKLNKDVLVVIDDIADSFDYKNKYAIVEYLNDILKSGIFRMIILTHNFDFYRTVINRLGIPRNNSFMVHKNDNNIKLVQGGYLKNIFNVWKDEINSKDRIMIASIPFVRNLSEYLEVKNSPNFLKLTSLLHIKDGTNNITVADLESIYNEVWRVPKKLNAKSRKVVSVLFEEAEKVVQEDTERINLENKIVLSMAIRLLAEEFMMTRISEKEKIKNITRNQTCELLKLYKEENNDISQIKVLEEVNLMTPENIHINSFMYEPILDLSDSYLKKLYSNIKEMQSVAYEESALHKNEDGE</sequence>
<evidence type="ECO:0000313" key="3">
    <source>
        <dbReference type="EMBL" id="AVP62895.1"/>
    </source>
</evidence>
<gene>
    <name evidence="3" type="ORF">C3B64_00940</name>
</gene>
<proteinExistence type="predicted"/>
<accession>A0AAU8YSJ8</accession>
<evidence type="ECO:0000313" key="4">
    <source>
        <dbReference type="Proteomes" id="UP000238070"/>
    </source>
</evidence>
<protein>
    <recommendedName>
        <fullName evidence="2">Protein CR006 P-loop domain-containing protein</fullName>
    </recommendedName>
</protein>
<name>A0AAU8YSJ8_CLOBO</name>
<reference evidence="3 4" key="1">
    <citation type="submission" date="2018-01" db="EMBL/GenBank/DDBJ databases">
        <title>Genetic Diversity of Clostridium botulinum in seafood.</title>
        <authorList>
            <person name="Athira V."/>
            <person name="Arun Jyothi P.V."/>
            <person name="Lalitha K.V."/>
            <person name="Joseph T.C."/>
        </authorList>
    </citation>
    <scope>NUCLEOTIDE SEQUENCE [LARGE SCALE GENOMIC DNA]</scope>
    <source>
        <strain evidence="3 4">Mfbjulcb5</strain>
    </source>
</reference>